<dbReference type="PANTHER" id="PTHR13847">
    <property type="entry name" value="SARCOSINE DEHYDROGENASE-RELATED"/>
    <property type="match status" value="1"/>
</dbReference>
<feature type="domain" description="FAD dependent oxidoreductase" evidence="2">
    <location>
        <begin position="7"/>
        <end position="343"/>
    </location>
</feature>
<dbReference type="Gene3D" id="3.30.9.10">
    <property type="entry name" value="D-Amino Acid Oxidase, subunit A, domain 2"/>
    <property type="match status" value="1"/>
</dbReference>
<evidence type="ECO:0000256" key="1">
    <source>
        <dbReference type="ARBA" id="ARBA00023002"/>
    </source>
</evidence>
<dbReference type="InterPro" id="IPR006076">
    <property type="entry name" value="FAD-dep_OxRdtase"/>
</dbReference>
<dbReference type="PANTHER" id="PTHR13847:SF289">
    <property type="entry name" value="GLYCINE OXIDASE"/>
    <property type="match status" value="1"/>
</dbReference>
<comment type="caution">
    <text evidence="3">The sequence shown here is derived from an EMBL/GenBank/DDBJ whole genome shotgun (WGS) entry which is preliminary data.</text>
</comment>
<dbReference type="GO" id="GO:0005737">
    <property type="term" value="C:cytoplasm"/>
    <property type="evidence" value="ECO:0007669"/>
    <property type="project" value="TreeGrafter"/>
</dbReference>
<dbReference type="SUPFAM" id="SSF54373">
    <property type="entry name" value="FAD-linked reductases, C-terminal domain"/>
    <property type="match status" value="1"/>
</dbReference>
<accession>A0A351R9A7</accession>
<dbReference type="SUPFAM" id="SSF51971">
    <property type="entry name" value="Nucleotide-binding domain"/>
    <property type="match status" value="1"/>
</dbReference>
<gene>
    <name evidence="3" type="ORF">DCW48_02925</name>
</gene>
<reference evidence="3 4" key="1">
    <citation type="journal article" date="2018" name="Nat. Biotechnol.">
        <title>A standardized bacterial taxonomy based on genome phylogeny substantially revises the tree of life.</title>
        <authorList>
            <person name="Parks D.H."/>
            <person name="Chuvochina M."/>
            <person name="Waite D.W."/>
            <person name="Rinke C."/>
            <person name="Skarshewski A."/>
            <person name="Chaumeil P.A."/>
            <person name="Hugenholtz P."/>
        </authorList>
    </citation>
    <scope>NUCLEOTIDE SEQUENCE [LARGE SCALE GENOMIC DNA]</scope>
    <source>
        <strain evidence="3">UBA9958</strain>
    </source>
</reference>
<keyword evidence="1" id="KW-0560">Oxidoreductase</keyword>
<dbReference type="Pfam" id="PF01266">
    <property type="entry name" value="DAO"/>
    <property type="match status" value="1"/>
</dbReference>
<evidence type="ECO:0000259" key="2">
    <source>
        <dbReference type="Pfam" id="PF01266"/>
    </source>
</evidence>
<proteinExistence type="predicted"/>
<dbReference type="PROSITE" id="PS51257">
    <property type="entry name" value="PROKAR_LIPOPROTEIN"/>
    <property type="match status" value="1"/>
</dbReference>
<organism evidence="3 4">
    <name type="scientific">Methylotenera mobilis</name>
    <dbReference type="NCBI Taxonomy" id="359408"/>
    <lineage>
        <taxon>Bacteria</taxon>
        <taxon>Pseudomonadati</taxon>
        <taxon>Pseudomonadota</taxon>
        <taxon>Betaproteobacteria</taxon>
        <taxon>Nitrosomonadales</taxon>
        <taxon>Methylophilaceae</taxon>
        <taxon>Methylotenera</taxon>
    </lineage>
</organism>
<dbReference type="GO" id="GO:0016491">
    <property type="term" value="F:oxidoreductase activity"/>
    <property type="evidence" value="ECO:0007669"/>
    <property type="project" value="UniProtKB-KW"/>
</dbReference>
<dbReference type="InterPro" id="IPR036188">
    <property type="entry name" value="FAD/NAD-bd_sf"/>
</dbReference>
<evidence type="ECO:0000313" key="4">
    <source>
        <dbReference type="Proteomes" id="UP000264313"/>
    </source>
</evidence>
<protein>
    <submittedName>
        <fullName evidence="3">FAD-dependent oxidoreductase</fullName>
    </submittedName>
</protein>
<dbReference type="AlphaFoldDB" id="A0A351R9A7"/>
<name>A0A351R9A7_9PROT</name>
<sequence length="361" mass="40231">MSKQHTMIIGGGIVGCMTAMELINKGHRVTIVERNQIASQTSGESSWAGGGIIFPLLPWLYSEAVNTLTHNSADFYRSLSQQLEHETGFPSDFAQSGFLLLPKFDLDAAKTWCAQNQLSFQPVKAAAFGVQSPSGEDGLWLPTVCQIRPPYLMQGMRKWLEQHHVTMLEHTQLMPLEEMQELNEWQTTSGEKLSADQFVVTSGAWSFDLLKETSAKLNIKPMRGQILLYKPIKNLEQMVYREGFYMIPRLDGYLLAGSTLEDVGFDNGVTEDVREELRIKAETIMPELKGQPIIKHWSGLRPGTPENLPTIGAHPTIKNLFLNTGHFRYGLTMAPASAKLIAAIISEEKPSIDATPYACAY</sequence>
<evidence type="ECO:0000313" key="3">
    <source>
        <dbReference type="EMBL" id="HBA08628.1"/>
    </source>
</evidence>
<dbReference type="EMBL" id="DNAA01000068">
    <property type="protein sequence ID" value="HBA08628.1"/>
    <property type="molecule type" value="Genomic_DNA"/>
</dbReference>
<dbReference type="STRING" id="1132855.GCA_000384255_00395"/>
<dbReference type="Gene3D" id="3.50.50.60">
    <property type="entry name" value="FAD/NAD(P)-binding domain"/>
    <property type="match status" value="1"/>
</dbReference>
<dbReference type="Proteomes" id="UP000264313">
    <property type="component" value="Unassembled WGS sequence"/>
</dbReference>